<evidence type="ECO:0000313" key="2">
    <source>
        <dbReference type="Proteomes" id="UP000829196"/>
    </source>
</evidence>
<name>A0A8T3ABX7_DENNO</name>
<sequence length="88" mass="10289">MSEYASFLVGPDQSRVYLRSMSRWRAKKEKVMKMLGLLVESLVERRFMLRWRANKEKLSEPCQLTATVCVVKSFFAVWRVAVRGPATF</sequence>
<organism evidence="1 2">
    <name type="scientific">Dendrobium nobile</name>
    <name type="common">Orchid</name>
    <dbReference type="NCBI Taxonomy" id="94219"/>
    <lineage>
        <taxon>Eukaryota</taxon>
        <taxon>Viridiplantae</taxon>
        <taxon>Streptophyta</taxon>
        <taxon>Embryophyta</taxon>
        <taxon>Tracheophyta</taxon>
        <taxon>Spermatophyta</taxon>
        <taxon>Magnoliopsida</taxon>
        <taxon>Liliopsida</taxon>
        <taxon>Asparagales</taxon>
        <taxon>Orchidaceae</taxon>
        <taxon>Epidendroideae</taxon>
        <taxon>Malaxideae</taxon>
        <taxon>Dendrobiinae</taxon>
        <taxon>Dendrobium</taxon>
    </lineage>
</organism>
<dbReference type="AlphaFoldDB" id="A0A8T3ABX7"/>
<protein>
    <submittedName>
        <fullName evidence="1">Uncharacterized protein</fullName>
    </submittedName>
</protein>
<comment type="caution">
    <text evidence="1">The sequence shown here is derived from an EMBL/GenBank/DDBJ whole genome shotgun (WGS) entry which is preliminary data.</text>
</comment>
<evidence type="ECO:0000313" key="1">
    <source>
        <dbReference type="EMBL" id="KAI0493292.1"/>
    </source>
</evidence>
<keyword evidence="2" id="KW-1185">Reference proteome</keyword>
<dbReference type="SMR" id="A0A8T3ABX7"/>
<reference evidence="1" key="1">
    <citation type="journal article" date="2022" name="Front. Genet.">
        <title>Chromosome-Scale Assembly of the Dendrobium nobile Genome Provides Insights Into the Molecular Mechanism of the Biosynthesis of the Medicinal Active Ingredient of Dendrobium.</title>
        <authorList>
            <person name="Xu Q."/>
            <person name="Niu S.-C."/>
            <person name="Li K.-L."/>
            <person name="Zheng P.-J."/>
            <person name="Zhang X.-J."/>
            <person name="Jia Y."/>
            <person name="Liu Y."/>
            <person name="Niu Y.-X."/>
            <person name="Yu L.-H."/>
            <person name="Chen D.-F."/>
            <person name="Zhang G.-Q."/>
        </authorList>
    </citation>
    <scope>NUCLEOTIDE SEQUENCE</scope>
    <source>
        <tissue evidence="1">Leaf</tissue>
    </source>
</reference>
<dbReference type="EMBL" id="JAGYWB010000018">
    <property type="protein sequence ID" value="KAI0493292.1"/>
    <property type="molecule type" value="Genomic_DNA"/>
</dbReference>
<dbReference type="Proteomes" id="UP000829196">
    <property type="component" value="Unassembled WGS sequence"/>
</dbReference>
<accession>A0A8T3ABX7</accession>
<gene>
    <name evidence="1" type="ORF">KFK09_027568</name>
</gene>
<proteinExistence type="predicted"/>